<dbReference type="InterPro" id="IPR047250">
    <property type="entry name" value="BRCT_p53bp1-like_rpt2"/>
</dbReference>
<dbReference type="SUPFAM" id="SSF63748">
    <property type="entry name" value="Tudor/PWWP/MBT"/>
    <property type="match status" value="1"/>
</dbReference>
<feature type="domain" description="BRCT" evidence="4">
    <location>
        <begin position="319"/>
        <end position="428"/>
    </location>
</feature>
<dbReference type="Proteomes" id="UP000813824">
    <property type="component" value="Unassembled WGS sequence"/>
</dbReference>
<comment type="caution">
    <text evidence="5">The sequence shown here is derived from an EMBL/GenBank/DDBJ whole genome shotgun (WGS) entry which is preliminary data.</text>
</comment>
<name>A0A8K0V005_9AGAR</name>
<sequence>MSTTPLPTKKIKMSSSTSRSGMIGATRVFALWKSNAQYYSGVVYSQADGADPRYLIRFDDDTEDTVDLPNIRQCILYEGDGVFLNQYNCKGRVTEVSGESLTVQARNKEPYRLTVSDIRIAAATVRNDWNDRKLTVDQIIPAVRPKYLVETPSKNSLASAGTAVSGSKQKMLSGVGLVVTLSPNNVEWEARKSEVMTAIKSKGGVVLEDWSDIFHLEGKVELSGRRWVARKEDVTLRRNFENVFLISDAYHQKPKYLIALALGIPCISAEWLVNEVSTWQWYLLPAGFSTQLHYRMSQLVNLDWGDEDRHLDRIMHNTAPPKIFMDLSILYVSTDFVAQVKNGRKAKTDAMLAQEANRTIPRILLCMGAKRVEAVASATDASQKPQKFDYVVVKEPHEVAQFSTKGTTCVHFKWVKDCLFSGRLLPHDFDYSA</sequence>
<reference evidence="5" key="1">
    <citation type="journal article" date="2021" name="New Phytol.">
        <title>Evolutionary innovations through gain and loss of genes in the ectomycorrhizal Boletales.</title>
        <authorList>
            <person name="Wu G."/>
            <person name="Miyauchi S."/>
            <person name="Morin E."/>
            <person name="Kuo A."/>
            <person name="Drula E."/>
            <person name="Varga T."/>
            <person name="Kohler A."/>
            <person name="Feng B."/>
            <person name="Cao Y."/>
            <person name="Lipzen A."/>
            <person name="Daum C."/>
            <person name="Hundley H."/>
            <person name="Pangilinan J."/>
            <person name="Johnson J."/>
            <person name="Barry K."/>
            <person name="LaButti K."/>
            <person name="Ng V."/>
            <person name="Ahrendt S."/>
            <person name="Min B."/>
            <person name="Choi I.G."/>
            <person name="Park H."/>
            <person name="Plett J.M."/>
            <person name="Magnuson J."/>
            <person name="Spatafora J.W."/>
            <person name="Nagy L.G."/>
            <person name="Henrissat B."/>
            <person name="Grigoriev I.V."/>
            <person name="Yang Z.L."/>
            <person name="Xu J."/>
            <person name="Martin F.M."/>
        </authorList>
    </citation>
    <scope>NUCLEOTIDE SEQUENCE</scope>
    <source>
        <strain evidence="5">KKN 215</strain>
    </source>
</reference>
<keyword evidence="6" id="KW-1185">Reference proteome</keyword>
<evidence type="ECO:0000313" key="6">
    <source>
        <dbReference type="Proteomes" id="UP000813824"/>
    </source>
</evidence>
<keyword evidence="3" id="KW-0539">Nucleus</keyword>
<evidence type="ECO:0000256" key="2">
    <source>
        <dbReference type="ARBA" id="ARBA00022763"/>
    </source>
</evidence>
<dbReference type="Pfam" id="PF18115">
    <property type="entry name" value="Tudor_3"/>
    <property type="match status" value="1"/>
</dbReference>
<dbReference type="EMBL" id="JAEVFJ010000002">
    <property type="protein sequence ID" value="KAH8107006.1"/>
    <property type="molecule type" value="Genomic_DNA"/>
</dbReference>
<keyword evidence="2" id="KW-0227">DNA damage</keyword>
<dbReference type="InterPro" id="IPR036420">
    <property type="entry name" value="BRCT_dom_sf"/>
</dbReference>
<evidence type="ECO:0000256" key="3">
    <source>
        <dbReference type="ARBA" id="ARBA00023242"/>
    </source>
</evidence>
<dbReference type="InterPro" id="IPR001357">
    <property type="entry name" value="BRCT_dom"/>
</dbReference>
<dbReference type="CDD" id="cd17724">
    <property type="entry name" value="BRCT_p53bp1_rpt2"/>
    <property type="match status" value="1"/>
</dbReference>
<dbReference type="PANTHER" id="PTHR15321">
    <property type="entry name" value="TUMOR SUPPRESSOR P53-BINDING PROTEIN 1"/>
    <property type="match status" value="1"/>
</dbReference>
<dbReference type="SUPFAM" id="SSF52113">
    <property type="entry name" value="BRCT domain"/>
    <property type="match status" value="2"/>
</dbReference>
<organism evidence="5 6">
    <name type="scientific">Cristinia sonorae</name>
    <dbReference type="NCBI Taxonomy" id="1940300"/>
    <lineage>
        <taxon>Eukaryota</taxon>
        <taxon>Fungi</taxon>
        <taxon>Dikarya</taxon>
        <taxon>Basidiomycota</taxon>
        <taxon>Agaricomycotina</taxon>
        <taxon>Agaricomycetes</taxon>
        <taxon>Agaricomycetidae</taxon>
        <taxon>Agaricales</taxon>
        <taxon>Pleurotineae</taxon>
        <taxon>Stephanosporaceae</taxon>
        <taxon>Cristinia</taxon>
    </lineage>
</organism>
<dbReference type="Gene3D" id="2.30.30.140">
    <property type="match status" value="1"/>
</dbReference>
<evidence type="ECO:0000259" key="4">
    <source>
        <dbReference type="PROSITE" id="PS50172"/>
    </source>
</evidence>
<dbReference type="AlphaFoldDB" id="A0A8K0V005"/>
<comment type="subcellular location">
    <subcellularLocation>
        <location evidence="1">Nucleus</location>
    </subcellularLocation>
</comment>
<dbReference type="PROSITE" id="PS50172">
    <property type="entry name" value="BRCT"/>
    <property type="match status" value="2"/>
</dbReference>
<proteinExistence type="predicted"/>
<dbReference type="OrthoDB" id="129353at2759"/>
<feature type="domain" description="BRCT" evidence="4">
    <location>
        <begin position="167"/>
        <end position="274"/>
    </location>
</feature>
<protein>
    <recommendedName>
        <fullName evidence="4">BRCT domain-containing protein</fullName>
    </recommendedName>
</protein>
<dbReference type="GO" id="GO:0000077">
    <property type="term" value="P:DNA damage checkpoint signaling"/>
    <property type="evidence" value="ECO:0007669"/>
    <property type="project" value="TreeGrafter"/>
</dbReference>
<dbReference type="GO" id="GO:0042393">
    <property type="term" value="F:histone binding"/>
    <property type="evidence" value="ECO:0007669"/>
    <property type="project" value="TreeGrafter"/>
</dbReference>
<dbReference type="InterPro" id="IPR047249">
    <property type="entry name" value="BRCT_p53bp1-like_rpt1"/>
</dbReference>
<dbReference type="InterPro" id="IPR047252">
    <property type="entry name" value="TP53BP1-like"/>
</dbReference>
<dbReference type="CDD" id="cd17745">
    <property type="entry name" value="BRCT_p53bp1_rpt1"/>
    <property type="match status" value="1"/>
</dbReference>
<dbReference type="PANTHER" id="PTHR15321:SF3">
    <property type="entry name" value="TP53-BINDING PROTEIN 1"/>
    <property type="match status" value="1"/>
</dbReference>
<evidence type="ECO:0000256" key="1">
    <source>
        <dbReference type="ARBA" id="ARBA00004123"/>
    </source>
</evidence>
<dbReference type="Gene3D" id="3.40.50.10190">
    <property type="entry name" value="BRCT domain"/>
    <property type="match status" value="2"/>
</dbReference>
<dbReference type="GO" id="GO:0045944">
    <property type="term" value="P:positive regulation of transcription by RNA polymerase II"/>
    <property type="evidence" value="ECO:0007669"/>
    <property type="project" value="TreeGrafter"/>
</dbReference>
<gene>
    <name evidence="5" type="ORF">BXZ70DRAFT_885133</name>
</gene>
<accession>A0A8K0V005</accession>
<evidence type="ECO:0000313" key="5">
    <source>
        <dbReference type="EMBL" id="KAH8107006.1"/>
    </source>
</evidence>
<dbReference type="GO" id="GO:0005634">
    <property type="term" value="C:nucleus"/>
    <property type="evidence" value="ECO:0007669"/>
    <property type="project" value="UniProtKB-SubCell"/>
</dbReference>
<dbReference type="InterPro" id="IPR041297">
    <property type="entry name" value="Crb2_Tudor"/>
</dbReference>